<evidence type="ECO:0000259" key="3">
    <source>
        <dbReference type="Pfam" id="PF20182"/>
    </source>
</evidence>
<sequence>MIQALIATLLWVLVASLLIFRCRRTDRSITHAALTIAVAMTLNVDAVYVAVDGLLGSTNYAMLLSDGLLIIGLFFLGRAAMKAGEYRPRLVRAAVGRPALFTALVGTTMAFFLIDRGGTTVTFMRDLGAQPWVAAYSIIVFTYCGIILGAMLTLAIRQFRIGQGADLVPALLLLIGSSSGIALSVAVITMDLAHVTGNLQFMRSVGASYGPLSLLAFLFLCAGFAVQPMVRNLQERARRARTGEMLQRLDSLWHQAVRARPGLSMAQSSTSQIIEDQESRLHREIVEIRDAMIDPRTAFEVTKAEETILEQAERHLLGSSGAGANGEHAVVAPRSPDERDRT</sequence>
<feature type="transmembrane region" description="Helical" evidence="2">
    <location>
        <begin position="57"/>
        <end position="77"/>
    </location>
</feature>
<feature type="transmembrane region" description="Helical" evidence="2">
    <location>
        <begin position="29"/>
        <end position="51"/>
    </location>
</feature>
<feature type="transmembrane region" description="Helical" evidence="2">
    <location>
        <begin position="6"/>
        <end position="22"/>
    </location>
</feature>
<evidence type="ECO:0000313" key="4">
    <source>
        <dbReference type="EMBL" id="XBX78372.1"/>
    </source>
</evidence>
<evidence type="ECO:0000256" key="2">
    <source>
        <dbReference type="SAM" id="Phobius"/>
    </source>
</evidence>
<dbReference type="RefSeq" id="WP_350351640.1">
    <property type="nucleotide sequence ID" value="NZ_CP158357.1"/>
</dbReference>
<keyword evidence="2" id="KW-0472">Membrane</keyword>
<reference evidence="4" key="1">
    <citation type="submission" date="2024-06" db="EMBL/GenBank/DDBJ databases">
        <title>Draft genome sequence of Microbacterium sp. strain A8/3-1, isolated from Oxytropis tragacanthoides Fisch. ex DC. Root nodules in the Altai region of Russia.</title>
        <authorList>
            <person name="Sazanova A."/>
            <person name="Guro P."/>
            <person name="Kuznetsova I."/>
            <person name="Belimov A."/>
            <person name="Safronova V."/>
        </authorList>
    </citation>
    <scope>NUCLEOTIDE SEQUENCE</scope>
    <source>
        <strain evidence="4">A8/3-1</strain>
    </source>
</reference>
<protein>
    <submittedName>
        <fullName evidence="4">DUF6545 domain-containing protein</fullName>
    </submittedName>
</protein>
<name>A0AAU7VVY2_9MICO</name>
<feature type="transmembrane region" description="Helical" evidence="2">
    <location>
        <begin position="209"/>
        <end position="230"/>
    </location>
</feature>
<feature type="transmembrane region" description="Helical" evidence="2">
    <location>
        <begin position="167"/>
        <end position="189"/>
    </location>
</feature>
<keyword evidence="2" id="KW-0812">Transmembrane</keyword>
<evidence type="ECO:0000256" key="1">
    <source>
        <dbReference type="SAM" id="MobiDB-lite"/>
    </source>
</evidence>
<gene>
    <name evidence="4" type="ORF">ABS642_21120</name>
</gene>
<dbReference type="AlphaFoldDB" id="A0AAU7VVY2"/>
<dbReference type="EMBL" id="CP158357">
    <property type="protein sequence ID" value="XBX78372.1"/>
    <property type="molecule type" value="Genomic_DNA"/>
</dbReference>
<organism evidence="4">
    <name type="scientific">Microbacterium sp. A8/3-1</name>
    <dbReference type="NCBI Taxonomy" id="3160749"/>
    <lineage>
        <taxon>Bacteria</taxon>
        <taxon>Bacillati</taxon>
        <taxon>Actinomycetota</taxon>
        <taxon>Actinomycetes</taxon>
        <taxon>Micrococcales</taxon>
        <taxon>Microbacteriaceae</taxon>
        <taxon>Microbacterium</taxon>
    </lineage>
</organism>
<dbReference type="InterPro" id="IPR046675">
    <property type="entry name" value="DUF6545"/>
</dbReference>
<feature type="region of interest" description="Disordered" evidence="1">
    <location>
        <begin position="318"/>
        <end position="342"/>
    </location>
</feature>
<proteinExistence type="predicted"/>
<keyword evidence="2" id="KW-1133">Transmembrane helix</keyword>
<feature type="domain" description="DUF6545" evidence="3">
    <location>
        <begin position="241"/>
        <end position="302"/>
    </location>
</feature>
<feature type="transmembrane region" description="Helical" evidence="2">
    <location>
        <begin position="98"/>
        <end position="114"/>
    </location>
</feature>
<accession>A0AAU7VVY2</accession>
<feature type="transmembrane region" description="Helical" evidence="2">
    <location>
        <begin position="134"/>
        <end position="155"/>
    </location>
</feature>
<dbReference type="Pfam" id="PF20182">
    <property type="entry name" value="DUF6545"/>
    <property type="match status" value="1"/>
</dbReference>